<name>A0A8E0WKD7_9RICK</name>
<keyword evidence="2" id="KW-1185">Reference proteome</keyword>
<dbReference type="AlphaFoldDB" id="A0A8E0WKD7"/>
<gene>
    <name evidence="1" type="ORF">REISMN_08090</name>
</gene>
<proteinExistence type="predicted"/>
<dbReference type="Proteomes" id="UP000027161">
    <property type="component" value="Unassembled WGS sequence"/>
</dbReference>
<comment type="caution">
    <text evidence="1">The sequence shown here is derived from an EMBL/GenBank/DDBJ whole genome shotgun (WGS) entry which is preliminary data.</text>
</comment>
<organism evidence="1 2">
    <name type="scientific">Rickettsia tamurae subsp. buchneri</name>
    <dbReference type="NCBI Taxonomy" id="1462938"/>
    <lineage>
        <taxon>Bacteria</taxon>
        <taxon>Pseudomonadati</taxon>
        <taxon>Pseudomonadota</taxon>
        <taxon>Alphaproteobacteria</taxon>
        <taxon>Rickettsiales</taxon>
        <taxon>Rickettsiaceae</taxon>
        <taxon>Rickettsieae</taxon>
        <taxon>Rickettsia</taxon>
        <taxon>spotted fever group</taxon>
    </lineage>
</organism>
<evidence type="ECO:0000313" key="2">
    <source>
        <dbReference type="Proteomes" id="UP000027161"/>
    </source>
</evidence>
<reference evidence="1 2" key="1">
    <citation type="submission" date="2014-02" db="EMBL/GenBank/DDBJ databases">
        <title>Draft genome sequence of Rickettsia buchneri sp. nov. ISO7T.</title>
        <authorList>
            <person name="Felsheim R.F."/>
            <person name="Kurtti T.J."/>
            <person name="Munderloh U.G."/>
        </authorList>
    </citation>
    <scope>NUCLEOTIDE SEQUENCE [LARGE SCALE GENOMIC DNA]</scope>
    <source>
        <strain evidence="2">ISO7</strain>
        <plasmid evidence="1">pREISMN_1</plasmid>
    </source>
</reference>
<keyword evidence="1" id="KW-0614">Plasmid</keyword>
<protein>
    <submittedName>
        <fullName evidence="1">Uncharacterized protein</fullName>
    </submittedName>
</protein>
<dbReference type="RefSeq" id="WP_008581343.1">
    <property type="nucleotide sequence ID" value="NZ_JFKF01000199.1"/>
</dbReference>
<evidence type="ECO:0000313" key="1">
    <source>
        <dbReference type="EMBL" id="KDO02216.1"/>
    </source>
</evidence>
<geneLocation type="plasmid" evidence="1">
    <name>pREISMN_1</name>
</geneLocation>
<sequence length="100" mass="11329">MANTAKLKKLRKTLGAAPKIENASTNLNEPEIVHNDNTHNAYSFLDGRSIRKTNRTVRFATCVTPQFNALLRKIAIEKKMLLSEVLEEALNLYHSQTHPK</sequence>
<accession>A0A8E0WKD7</accession>
<dbReference type="EMBL" id="JFKF01000199">
    <property type="protein sequence ID" value="KDO02216.1"/>
    <property type="molecule type" value="Genomic_DNA"/>
</dbReference>